<evidence type="ECO:0000256" key="2">
    <source>
        <dbReference type="SAM" id="Phobius"/>
    </source>
</evidence>
<accession>A0A336MDB8</accession>
<organism evidence="4">
    <name type="scientific">Culicoides sonorensis</name>
    <name type="common">Biting midge</name>
    <dbReference type="NCBI Taxonomy" id="179676"/>
    <lineage>
        <taxon>Eukaryota</taxon>
        <taxon>Metazoa</taxon>
        <taxon>Ecdysozoa</taxon>
        <taxon>Arthropoda</taxon>
        <taxon>Hexapoda</taxon>
        <taxon>Insecta</taxon>
        <taxon>Pterygota</taxon>
        <taxon>Neoptera</taxon>
        <taxon>Endopterygota</taxon>
        <taxon>Diptera</taxon>
        <taxon>Nematocera</taxon>
        <taxon>Chironomoidea</taxon>
        <taxon>Ceratopogonidae</taxon>
        <taxon>Ceratopogoninae</taxon>
        <taxon>Culicoides</taxon>
        <taxon>Monoculicoides</taxon>
    </lineage>
</organism>
<dbReference type="EMBL" id="UFQS01000673">
    <property type="protein sequence ID" value="SSX06030.1"/>
    <property type="molecule type" value="Genomic_DNA"/>
</dbReference>
<keyword evidence="2" id="KW-0472">Membrane</keyword>
<protein>
    <submittedName>
        <fullName evidence="4">CSON013372 protein</fullName>
    </submittedName>
</protein>
<evidence type="ECO:0000256" key="1">
    <source>
        <dbReference type="SAM" id="MobiDB-lite"/>
    </source>
</evidence>
<dbReference type="EMBL" id="UFQT01000673">
    <property type="protein sequence ID" value="SSX26387.1"/>
    <property type="molecule type" value="Genomic_DNA"/>
</dbReference>
<feature type="region of interest" description="Disordered" evidence="1">
    <location>
        <begin position="160"/>
        <end position="180"/>
    </location>
</feature>
<proteinExistence type="predicted"/>
<dbReference type="AlphaFoldDB" id="A0A336MDB8"/>
<evidence type="ECO:0000313" key="3">
    <source>
        <dbReference type="EMBL" id="SSX06030.1"/>
    </source>
</evidence>
<reference evidence="3" key="1">
    <citation type="submission" date="2018-04" db="EMBL/GenBank/DDBJ databases">
        <authorList>
            <person name="Go L.Y."/>
            <person name="Mitchell J.A."/>
        </authorList>
    </citation>
    <scope>NUCLEOTIDE SEQUENCE</scope>
    <source>
        <tissue evidence="3">Whole organism</tissue>
    </source>
</reference>
<evidence type="ECO:0000313" key="4">
    <source>
        <dbReference type="EMBL" id="SSX26387.1"/>
    </source>
</evidence>
<dbReference type="OMA" id="PVDIYMR"/>
<name>A0A336MDB8_CULSO</name>
<reference evidence="4" key="2">
    <citation type="submission" date="2018-07" db="EMBL/GenBank/DDBJ databases">
        <authorList>
            <person name="Quirk P.G."/>
            <person name="Krulwich T.A."/>
        </authorList>
    </citation>
    <scope>NUCLEOTIDE SEQUENCE</scope>
</reference>
<keyword evidence="2" id="KW-0812">Transmembrane</keyword>
<gene>
    <name evidence="4" type="primary">CSON013372</name>
</gene>
<keyword evidence="2" id="KW-1133">Transmembrane helix</keyword>
<dbReference type="VEuPathDB" id="VectorBase:CSON013372"/>
<feature type="transmembrane region" description="Helical" evidence="2">
    <location>
        <begin position="126"/>
        <end position="146"/>
    </location>
</feature>
<sequence>MSWIEKTDEYFRSLRLWDLKIDEAYLNFTVPSSSDKDFYLYGVSAECDRCPFTRITKINSKQSVITVDTAERLEFKVFESNKGKYVFDNVTDFICHSKPNLGEFGVYDIKLPDCEFKTALEPVNSFLSIIVVTLIIIGFSLLYKLLVKGYQFYKKRSNSDESSRDTELDIGNANKKPLFK</sequence>